<evidence type="ECO:0000313" key="5">
    <source>
        <dbReference type="Proteomes" id="UP000216538"/>
    </source>
</evidence>
<reference evidence="3 5" key="2">
    <citation type="submission" date="2017-07" db="EMBL/GenBank/DDBJ databases">
        <title>Shotgun whole genome sequences of three halophilic bacterial isolates.</title>
        <authorList>
            <person name="Pozzo T."/>
            <person name="Higdon S.M."/>
            <person name="Quillaguaman J."/>
        </authorList>
    </citation>
    <scope>NUCLEOTIDE SEQUENCE [LARGE SCALE GENOMIC DNA]</scope>
    <source>
        <strain evidence="3 5">LC1</strain>
    </source>
</reference>
<keyword evidence="5" id="KW-1185">Reference proteome</keyword>
<feature type="compositionally biased region" description="Polar residues" evidence="1">
    <location>
        <begin position="166"/>
        <end position="182"/>
    </location>
</feature>
<protein>
    <submittedName>
        <fullName evidence="2">Uncharacterized protein</fullName>
    </submittedName>
</protein>
<evidence type="ECO:0000313" key="2">
    <source>
        <dbReference type="EMBL" id="EHJ92187.1"/>
    </source>
</evidence>
<dbReference type="AlphaFoldDB" id="A0A265DT88"/>
<dbReference type="EMBL" id="NPEY01000030">
    <property type="protein sequence ID" value="OZT72515.1"/>
    <property type="molecule type" value="Genomic_DNA"/>
</dbReference>
<dbReference type="EMBL" id="JH393258">
    <property type="protein sequence ID" value="EHJ92187.1"/>
    <property type="molecule type" value="Genomic_DNA"/>
</dbReference>
<dbReference type="Proteomes" id="UP000005756">
    <property type="component" value="Unassembled WGS sequence"/>
</dbReference>
<dbReference type="Proteomes" id="UP000216538">
    <property type="component" value="Unassembled WGS sequence"/>
</dbReference>
<gene>
    <name evidence="3" type="ORF">CE457_19025</name>
    <name evidence="2" type="ORF">KUC_2132</name>
</gene>
<evidence type="ECO:0000313" key="4">
    <source>
        <dbReference type="Proteomes" id="UP000005756"/>
    </source>
</evidence>
<feature type="region of interest" description="Disordered" evidence="1">
    <location>
        <begin position="161"/>
        <end position="182"/>
    </location>
</feature>
<sequence>MMQINASVQQFQVRMGVAHFDCLFSTREAPFVLALTSRGLEPKFFKFEVTQGYWIKEYFGDMYGDLLMVLTGNGNSDEPLRPAPFLEQLNNQLPTNAHAQRIAPTNEILRLRADIIEDREKPYFDTWIYWKDEKYKDAPSEENRNKTLALIGYEALKYSKEMKASSKWSATDLNRNWQDQRR</sequence>
<evidence type="ECO:0000256" key="1">
    <source>
        <dbReference type="SAM" id="MobiDB-lite"/>
    </source>
</evidence>
<name>A0A265DT88_9GAMM</name>
<organism evidence="2 4">
    <name type="scientific">Vreelandella boliviensis LC1</name>
    <dbReference type="NCBI Taxonomy" id="1072583"/>
    <lineage>
        <taxon>Bacteria</taxon>
        <taxon>Pseudomonadati</taxon>
        <taxon>Pseudomonadota</taxon>
        <taxon>Gammaproteobacteria</taxon>
        <taxon>Oceanospirillales</taxon>
        <taxon>Halomonadaceae</taxon>
        <taxon>Vreelandella</taxon>
    </lineage>
</organism>
<proteinExistence type="predicted"/>
<dbReference type="InterPro" id="IPR046100">
    <property type="entry name" value="DUF6037"/>
</dbReference>
<dbReference type="Pfam" id="PF19503">
    <property type="entry name" value="DUF6037"/>
    <property type="match status" value="1"/>
</dbReference>
<accession>A0A265DT88</accession>
<evidence type="ECO:0000313" key="3">
    <source>
        <dbReference type="EMBL" id="OZT72515.1"/>
    </source>
</evidence>
<reference evidence="2 4" key="1">
    <citation type="submission" date="2011-10" db="EMBL/GenBank/DDBJ databases">
        <authorList>
            <person name="Quillaguamn J."/>
            <person name="Guzmn D."/>
            <person name="Balderrama-Subieta A."/>
            <person name="Cardona-Ortuo C."/>
            <person name="Guevara-Martnez M."/>
            <person name="Callisaya-Quispe N."/>
        </authorList>
    </citation>
    <scope>NUCLEOTIDE SEQUENCE [LARGE SCALE GENOMIC DNA]</scope>
    <source>
        <strain evidence="2 4">LC1</strain>
    </source>
</reference>